<dbReference type="GO" id="GO:0030599">
    <property type="term" value="F:pectinesterase activity"/>
    <property type="evidence" value="ECO:0007669"/>
    <property type="project" value="UniProtKB-UniRule"/>
</dbReference>
<dbReference type="Proteomes" id="UP000236311">
    <property type="component" value="Unassembled WGS sequence"/>
</dbReference>
<name>A0A2K4ZE12_9FIRM</name>
<feature type="domain" description="Pectinesterase catalytic" evidence="6">
    <location>
        <begin position="171"/>
        <end position="320"/>
    </location>
</feature>
<reference evidence="7 8" key="1">
    <citation type="submission" date="2018-01" db="EMBL/GenBank/DDBJ databases">
        <authorList>
            <person name="Gaut B.S."/>
            <person name="Morton B.R."/>
            <person name="Clegg M.T."/>
            <person name="Duvall M.R."/>
        </authorList>
    </citation>
    <scope>NUCLEOTIDE SEQUENCE [LARGE SCALE GENOMIC DNA]</scope>
    <source>
        <strain evidence="7">GP69</strain>
    </source>
</reference>
<dbReference type="PANTHER" id="PTHR31321:SF57">
    <property type="entry name" value="PECTINESTERASE 53-RELATED"/>
    <property type="match status" value="1"/>
</dbReference>
<dbReference type="InterPro" id="IPR011050">
    <property type="entry name" value="Pectin_lyase_fold/virulence"/>
</dbReference>
<feature type="domain" description="Pectinesterase catalytic" evidence="6">
    <location>
        <begin position="5"/>
        <end position="142"/>
    </location>
</feature>
<gene>
    <name evidence="7" type="primary">pemA_1</name>
    <name evidence="7" type="ORF">AMURIS_01409</name>
</gene>
<dbReference type="AlphaFoldDB" id="A0A2K4ZE12"/>
<dbReference type="Gene3D" id="2.160.20.10">
    <property type="entry name" value="Single-stranded right-handed beta-helix, Pectin lyase-like"/>
    <property type="match status" value="1"/>
</dbReference>
<evidence type="ECO:0000256" key="5">
    <source>
        <dbReference type="RuleBase" id="RU000589"/>
    </source>
</evidence>
<dbReference type="GO" id="GO:0009279">
    <property type="term" value="C:cell outer membrane"/>
    <property type="evidence" value="ECO:0007669"/>
    <property type="project" value="TreeGrafter"/>
</dbReference>
<dbReference type="InterPro" id="IPR033131">
    <property type="entry name" value="Pectinesterase_Asp_AS"/>
</dbReference>
<feature type="active site" evidence="4">
    <location>
        <position position="185"/>
    </location>
</feature>
<comment type="pathway">
    <text evidence="5">Glycan metabolism; pectin degradation; 2-dehydro-3-deoxy-D-gluconate from pectin: step 1/5.</text>
</comment>
<dbReference type="SUPFAM" id="SSF51126">
    <property type="entry name" value="Pectin lyase-like"/>
    <property type="match status" value="1"/>
</dbReference>
<evidence type="ECO:0000256" key="4">
    <source>
        <dbReference type="PROSITE-ProRule" id="PRU10040"/>
    </source>
</evidence>
<dbReference type="GO" id="GO:0042545">
    <property type="term" value="P:cell wall modification"/>
    <property type="evidence" value="ECO:0007669"/>
    <property type="project" value="UniProtKB-UniRule"/>
</dbReference>
<dbReference type="InterPro" id="IPR012334">
    <property type="entry name" value="Pectin_lyas_fold"/>
</dbReference>
<dbReference type="RefSeq" id="WP_103238787.1">
    <property type="nucleotide sequence ID" value="NZ_JANJZD010000006.1"/>
</dbReference>
<accession>A0A2K4ZE12</accession>
<keyword evidence="8" id="KW-1185">Reference proteome</keyword>
<evidence type="ECO:0000256" key="2">
    <source>
        <dbReference type="ARBA" id="ARBA00022801"/>
    </source>
</evidence>
<dbReference type="PANTHER" id="PTHR31321">
    <property type="entry name" value="ACYL-COA THIOESTER HYDROLASE YBHC-RELATED"/>
    <property type="match status" value="1"/>
</dbReference>
<dbReference type="OrthoDB" id="9804686at2"/>
<evidence type="ECO:0000313" key="8">
    <source>
        <dbReference type="Proteomes" id="UP000236311"/>
    </source>
</evidence>
<dbReference type="PROSITE" id="PS00503">
    <property type="entry name" value="PECTINESTERASE_2"/>
    <property type="match status" value="1"/>
</dbReference>
<dbReference type="UniPathway" id="UPA00545">
    <property type="reaction ID" value="UER00823"/>
</dbReference>
<dbReference type="InterPro" id="IPR000070">
    <property type="entry name" value="Pectinesterase_cat"/>
</dbReference>
<evidence type="ECO:0000313" key="7">
    <source>
        <dbReference type="EMBL" id="SOY28698.1"/>
    </source>
</evidence>
<keyword evidence="2 5" id="KW-0378">Hydrolase</keyword>
<protein>
    <recommendedName>
        <fullName evidence="5">Pectinesterase</fullName>
        <ecNumber evidence="5">3.1.1.11</ecNumber>
    </recommendedName>
</protein>
<evidence type="ECO:0000259" key="6">
    <source>
        <dbReference type="Pfam" id="PF01095"/>
    </source>
</evidence>
<dbReference type="EMBL" id="OFSM01000006">
    <property type="protein sequence ID" value="SOY28698.1"/>
    <property type="molecule type" value="Genomic_DNA"/>
</dbReference>
<dbReference type="Pfam" id="PF01095">
    <property type="entry name" value="Pectinesterase"/>
    <property type="match status" value="2"/>
</dbReference>
<evidence type="ECO:0000256" key="1">
    <source>
        <dbReference type="ARBA" id="ARBA00008891"/>
    </source>
</evidence>
<proteinExistence type="inferred from homology"/>
<keyword evidence="3 5" id="KW-0063">Aspartyl esterase</keyword>
<comment type="similarity">
    <text evidence="1">Belongs to the pectinesterase family.</text>
</comment>
<dbReference type="EC" id="3.1.1.11" evidence="5"/>
<organism evidence="7 8">
    <name type="scientific">Acetatifactor muris</name>
    <dbReference type="NCBI Taxonomy" id="879566"/>
    <lineage>
        <taxon>Bacteria</taxon>
        <taxon>Bacillati</taxon>
        <taxon>Bacillota</taxon>
        <taxon>Clostridia</taxon>
        <taxon>Lachnospirales</taxon>
        <taxon>Lachnospiraceae</taxon>
        <taxon>Acetatifactor</taxon>
    </lineage>
</organism>
<sequence>MQTIYVDKNRADAFSSLQEAVLAVPDHRQETIRILVAPGIYEEKVFIRKENLEIVGENPETTIFRYGDGARKPRPDHSGEYGTFNTAVILLAGKNLRMENITVENTAGPGHTAGQALALYAAADRCSFRNCRFLGWQDTVFAGEAISCKMKNLMLPDFFCRSSVPVDYPVLRNYFRDCYISGDVDFIFGPNVVFFDQCEIFSRKRQSEDRAFITAASTPAGQEFGLVFSHCRLTGDGDPESVYLGRPWRDFAKTAFVSCHMDGHICPEGWQNWGKARAEVLCGYVEYDNAGPGASTQGRASFSRQLTHPDLAKYYSRENVLAGEDGWNGE</sequence>
<comment type="catalytic activity">
    <reaction evidence="5">
        <text>[(1-&gt;4)-alpha-D-galacturonosyl methyl ester](n) + n H2O = [(1-&gt;4)-alpha-D-galacturonosyl](n) + n methanol + n H(+)</text>
        <dbReference type="Rhea" id="RHEA:22380"/>
        <dbReference type="Rhea" id="RHEA-COMP:14570"/>
        <dbReference type="Rhea" id="RHEA-COMP:14573"/>
        <dbReference type="ChEBI" id="CHEBI:15377"/>
        <dbReference type="ChEBI" id="CHEBI:15378"/>
        <dbReference type="ChEBI" id="CHEBI:17790"/>
        <dbReference type="ChEBI" id="CHEBI:140522"/>
        <dbReference type="ChEBI" id="CHEBI:140523"/>
        <dbReference type="EC" id="3.1.1.11"/>
    </reaction>
</comment>
<dbReference type="GO" id="GO:0045490">
    <property type="term" value="P:pectin catabolic process"/>
    <property type="evidence" value="ECO:0007669"/>
    <property type="project" value="UniProtKB-UniRule"/>
</dbReference>
<evidence type="ECO:0000256" key="3">
    <source>
        <dbReference type="ARBA" id="ARBA00023085"/>
    </source>
</evidence>